<accession>A0AC35GU92</accession>
<organism evidence="1 2">
    <name type="scientific">Panagrolaimus sp. PS1159</name>
    <dbReference type="NCBI Taxonomy" id="55785"/>
    <lineage>
        <taxon>Eukaryota</taxon>
        <taxon>Metazoa</taxon>
        <taxon>Ecdysozoa</taxon>
        <taxon>Nematoda</taxon>
        <taxon>Chromadorea</taxon>
        <taxon>Rhabditida</taxon>
        <taxon>Tylenchina</taxon>
        <taxon>Panagrolaimomorpha</taxon>
        <taxon>Panagrolaimoidea</taxon>
        <taxon>Panagrolaimidae</taxon>
        <taxon>Panagrolaimus</taxon>
    </lineage>
</organism>
<dbReference type="Proteomes" id="UP000887580">
    <property type="component" value="Unplaced"/>
</dbReference>
<sequence>MPLFPNFAGDETALAAAETISGFDPLIGTTCSSELSFFLCSVYFPMCTEKVSLPIGPCRPLCLRVHKACSPLLKEFNYKWPSVLDCDKFPAKNTPTHMCMGGPENSNSKSHDEAEELTTDSSESEDFHRRPADISTFHYASESGGMIALPGGHCLNRDWVYVNRTAQCVPQCSTHLDFTPLEITTARSTLVIGSMISVCVTTICLVAACIRGSPFTARRPIDRSLFFATLCFAISAAFYALSLMLREKIACIEYNNQLLYAVRGLPNTSCTFVATILYYFGTAGRLWWLMICVAWRWNMKEHSIAEMEKFIFRAHIISWAFPLFLVTMALMAQSVYPEFVSGVCLVGISSQSQHQIFNVLREFLIMLAAFLSIFSGCLTSRHPTALPHQSTSTQISSNLPSAGIIGIFYPIAAAFILIFSLQNHFNPILGSWAPLAAFQLIADPALGTLLGVTYFVYILYACYQHGPISPGLLEKQGYLPAATTLSHQLPGTTTSCVTVTPASVYQQVSAHPNAPGNIITKWGENSIDKNKNKASIN</sequence>
<name>A0AC35GU92_9BILA</name>
<protein>
    <submittedName>
        <fullName evidence="2">Frizzled-4</fullName>
    </submittedName>
</protein>
<proteinExistence type="predicted"/>
<dbReference type="WBParaSite" id="PS1159_v2.g8751.t1">
    <property type="protein sequence ID" value="PS1159_v2.g8751.t1"/>
    <property type="gene ID" value="PS1159_v2.g8751"/>
</dbReference>
<reference evidence="2" key="1">
    <citation type="submission" date="2022-11" db="UniProtKB">
        <authorList>
            <consortium name="WormBaseParasite"/>
        </authorList>
    </citation>
    <scope>IDENTIFICATION</scope>
</reference>
<evidence type="ECO:0000313" key="2">
    <source>
        <dbReference type="WBParaSite" id="PS1159_v2.g8751.t1"/>
    </source>
</evidence>
<evidence type="ECO:0000313" key="1">
    <source>
        <dbReference type="Proteomes" id="UP000887580"/>
    </source>
</evidence>